<feature type="compositionally biased region" description="Low complexity" evidence="1">
    <location>
        <begin position="1"/>
        <end position="32"/>
    </location>
</feature>
<protein>
    <submittedName>
        <fullName evidence="2">Pyridoxamine 5'-phosphate oxidase family protein</fullName>
    </submittedName>
</protein>
<dbReference type="InterPro" id="IPR012349">
    <property type="entry name" value="Split_barrel_FMN-bd"/>
</dbReference>
<evidence type="ECO:0000313" key="3">
    <source>
        <dbReference type="Proteomes" id="UP001214441"/>
    </source>
</evidence>
<dbReference type="PANTHER" id="PTHR34071:SF2">
    <property type="entry name" value="FLAVIN-NUCLEOTIDE-BINDING PROTEIN"/>
    <property type="match status" value="1"/>
</dbReference>
<feature type="region of interest" description="Disordered" evidence="1">
    <location>
        <begin position="215"/>
        <end position="241"/>
    </location>
</feature>
<dbReference type="Gene3D" id="2.30.110.10">
    <property type="entry name" value="Electron Transport, Fmn-binding Protein, Chain A"/>
    <property type="match status" value="1"/>
</dbReference>
<gene>
    <name evidence="2" type="ORF">NMN56_027800</name>
</gene>
<comment type="caution">
    <text evidence="2">The sequence shown here is derived from an EMBL/GenBank/DDBJ whole genome shotgun (WGS) entry which is preliminary data.</text>
</comment>
<feature type="compositionally biased region" description="Low complexity" evidence="1">
    <location>
        <begin position="215"/>
        <end position="231"/>
    </location>
</feature>
<evidence type="ECO:0000313" key="2">
    <source>
        <dbReference type="EMBL" id="MDJ1135690.1"/>
    </source>
</evidence>
<sequence>MTSHASTGQAAPTGTAAGGSSSYARTSRTTPSRSRERVAYDRELVHSILDDDYVCHLGFVRDGLPAVLPTLYARVDEHLYVHGSTGSRPLREASESDPGMPVCVTVTRVDGLVLAKSAFHHSINYRTVVAHGIAHQVTDHEERLAALDAIVESVLAGRADDSRRANAKELAATAVLRLDLEEVSAKTRTGGPNEEREDLELPYWSGVLPVTRTYGTPAPAEETAPGTPLPAYLTADRLTPR</sequence>
<dbReference type="SUPFAM" id="SSF50475">
    <property type="entry name" value="FMN-binding split barrel"/>
    <property type="match status" value="1"/>
</dbReference>
<dbReference type="EMBL" id="JANCPR020000031">
    <property type="protein sequence ID" value="MDJ1135690.1"/>
    <property type="molecule type" value="Genomic_DNA"/>
</dbReference>
<feature type="region of interest" description="Disordered" evidence="1">
    <location>
        <begin position="1"/>
        <end position="36"/>
    </location>
</feature>
<evidence type="ECO:0000256" key="1">
    <source>
        <dbReference type="SAM" id="MobiDB-lite"/>
    </source>
</evidence>
<reference evidence="2 3" key="1">
    <citation type="submission" date="2023-05" db="EMBL/GenBank/DDBJ databases">
        <title>Streptantibioticus silvisoli sp. nov., acidotolerant actinomycetes 1 from pine litter.</title>
        <authorList>
            <person name="Swiecimska M."/>
            <person name="Golinska P."/>
            <person name="Sangal V."/>
            <person name="Wachnowicz B."/>
            <person name="Goodfellow M."/>
        </authorList>
    </citation>
    <scope>NUCLEOTIDE SEQUENCE [LARGE SCALE GENOMIC DNA]</scope>
    <source>
        <strain evidence="2 3">DSM 42109</strain>
    </source>
</reference>
<proteinExistence type="predicted"/>
<dbReference type="Proteomes" id="UP001214441">
    <property type="component" value="Unassembled WGS sequence"/>
</dbReference>
<accession>A0ABT7A2Z2</accession>
<dbReference type="InterPro" id="IPR024747">
    <property type="entry name" value="Pyridox_Oxase-rel"/>
</dbReference>
<dbReference type="Pfam" id="PF12900">
    <property type="entry name" value="Pyridox_ox_2"/>
    <property type="match status" value="1"/>
</dbReference>
<organism evidence="2 3">
    <name type="scientific">Streptomyces iconiensis</name>
    <dbReference type="NCBI Taxonomy" id="1384038"/>
    <lineage>
        <taxon>Bacteria</taxon>
        <taxon>Bacillati</taxon>
        <taxon>Actinomycetota</taxon>
        <taxon>Actinomycetes</taxon>
        <taxon>Kitasatosporales</taxon>
        <taxon>Streptomycetaceae</taxon>
        <taxon>Streptomyces</taxon>
    </lineage>
</organism>
<dbReference type="RefSeq" id="WP_274046376.1">
    <property type="nucleotide sequence ID" value="NZ_JANCPR020000031.1"/>
</dbReference>
<keyword evidence="3" id="KW-1185">Reference proteome</keyword>
<name>A0ABT7A2Z2_9ACTN</name>
<dbReference type="PANTHER" id="PTHR34071">
    <property type="entry name" value="5-NITROIMIDAZOLE ANTIBIOTICS RESISTANCE PROTEIN, NIMA-FAMILY-RELATED PROTEIN-RELATED"/>
    <property type="match status" value="1"/>
</dbReference>